<dbReference type="AlphaFoldDB" id="A0A4V2ZTD1"/>
<dbReference type="EMBL" id="SMRT01000007">
    <property type="protein sequence ID" value="TDF96704.1"/>
    <property type="molecule type" value="Genomic_DNA"/>
</dbReference>
<name>A0A4V2ZTD1_9BACL</name>
<organism evidence="1 2">
    <name type="scientific">Paenibacillus piri</name>
    <dbReference type="NCBI Taxonomy" id="2547395"/>
    <lineage>
        <taxon>Bacteria</taxon>
        <taxon>Bacillati</taxon>
        <taxon>Bacillota</taxon>
        <taxon>Bacilli</taxon>
        <taxon>Bacillales</taxon>
        <taxon>Paenibacillaceae</taxon>
        <taxon>Paenibacillus</taxon>
    </lineage>
</organism>
<protein>
    <submittedName>
        <fullName evidence="1">Uncharacterized protein</fullName>
    </submittedName>
</protein>
<evidence type="ECO:0000313" key="2">
    <source>
        <dbReference type="Proteomes" id="UP000295636"/>
    </source>
</evidence>
<evidence type="ECO:0000313" key="1">
    <source>
        <dbReference type="EMBL" id="TDF96704.1"/>
    </source>
</evidence>
<dbReference type="RefSeq" id="WP_133230066.1">
    <property type="nucleotide sequence ID" value="NZ_SMRT01000007.1"/>
</dbReference>
<comment type="caution">
    <text evidence="1">The sequence shown here is derived from an EMBL/GenBank/DDBJ whole genome shotgun (WGS) entry which is preliminary data.</text>
</comment>
<proteinExistence type="predicted"/>
<keyword evidence="2" id="KW-1185">Reference proteome</keyword>
<reference evidence="1 2" key="1">
    <citation type="submission" date="2019-03" db="EMBL/GenBank/DDBJ databases">
        <title>This is whole genome sequence of Paenibacillus sp MS74 strain.</title>
        <authorList>
            <person name="Trinh H.N."/>
        </authorList>
    </citation>
    <scope>NUCLEOTIDE SEQUENCE [LARGE SCALE GENOMIC DNA]</scope>
    <source>
        <strain evidence="1 2">MS74</strain>
    </source>
</reference>
<dbReference type="OrthoDB" id="2504728at2"/>
<accession>A0A4V2ZTD1</accession>
<gene>
    <name evidence="1" type="ORF">E1757_16615</name>
</gene>
<sequence>MTRLFSKTGNGFHKSSNGLYSASSQHRSARPLALQTRRAGNAGIAEITRLQATIGNRAVAQLMRNSAAGLQHPQLSAVQGKRLIQMMPKFKNENEAILYFEVWDEDSLFTEHAQEVEQLLQLARRQGWEDLQERIEYARSQSETVAIERFQGWDLSDARMLPEAIRLLEMAQNKGWDRLEDLVIRYVRETEDTLDLQLLSDGLSPLQRSFLNQWEDRSPIPMQELKQLVLQRGDTKENLDWLRRLLELPVHTLSVAQYDVIDTYRPDLIGNDPALRRVMAIVSGSPTPKEARQHIETVREYNYDIEFALTAVAGSSEHADRVREQHLEQIREHTGIKKQAVQDSSYKQAFGSLTGKQKKDHGISVKKAEIEKIVNERQQKLSQSNIDEIDEQARQAELEVILSIGPAAYEKRRQEYLTFFQEVHYDPAAIPALELGGQSFQTAKQIIKTVRQAPKMLELIEHGQIKMAIYQRCLKVLGPDKLNAILTQIDCDTLLGFTANESCLKLLQTMHNDQVPVNRIKQLLQSSTLAAYNKPEFAADFSRLLLHYTPIQIEFLMVDVPQGGSTGLEVLLQLQPYAASSGDLGACLKLARRMGWNQAILLQQITALPPGRTAGELTAHMYNQKLSVFERDTRFRLWIHTLGILIEDKGYTVDVGDSFALSGPNTFERICTIKDDTNTVIGNFVAHYHPGAKASAEHPYGSGAHIKPHRGNSATIRLGLFELPDKLKAIIPSKK</sequence>
<dbReference type="Proteomes" id="UP000295636">
    <property type="component" value="Unassembled WGS sequence"/>
</dbReference>